<proteinExistence type="predicted"/>
<reference evidence="3 4" key="1">
    <citation type="submission" date="2019-11" db="EMBL/GenBank/DDBJ databases">
        <title>Type strains purchased from KCTC, JCM and DSMZ.</title>
        <authorList>
            <person name="Lu H."/>
        </authorList>
    </citation>
    <scope>NUCLEOTIDE SEQUENCE [LARGE SCALE GENOMIC DNA]</scope>
    <source>
        <strain evidence="3 4">JCM 31587</strain>
    </source>
</reference>
<dbReference type="OrthoDB" id="9811352at2"/>
<evidence type="ECO:0000313" key="4">
    <source>
        <dbReference type="Proteomes" id="UP000472320"/>
    </source>
</evidence>
<gene>
    <name evidence="3" type="ORF">GM658_25175</name>
</gene>
<dbReference type="PANTHER" id="PTHR42852:SF13">
    <property type="entry name" value="PROTEIN DIPZ"/>
    <property type="match status" value="1"/>
</dbReference>
<dbReference type="InterPro" id="IPR036249">
    <property type="entry name" value="Thioredoxin-like_sf"/>
</dbReference>
<protein>
    <submittedName>
        <fullName evidence="3">Redoxin family protein</fullName>
    </submittedName>
</protein>
<dbReference type="Pfam" id="PF08534">
    <property type="entry name" value="Redoxin"/>
    <property type="match status" value="1"/>
</dbReference>
<feature type="domain" description="Thioredoxin" evidence="2">
    <location>
        <begin position="181"/>
        <end position="333"/>
    </location>
</feature>
<keyword evidence="4" id="KW-1185">Reference proteome</keyword>
<sequence>MFKPFIAALLLTLSTVAAHADEAGSGASRAKLAGKALVGQPGPAAVLQTIDGQRIDLASFYGKKPVYLKFWATWCVPCREQMPAFEKAYEQYGDKIAVVAVNAGYSDTEADVKSYRAQHGLHMPIVIDDGSLAAKLNLRVTPQHIVIGRDGRIEHVGHLHDKELENALASAVNERKVANPLALAAPAAAPSQPVLKVGDLAKGLPLPAAQGKPRALMFFSPWCESYLKESRPATAQACQRVREEAETLAANNGVEWLAVASPVWSSDKEVAEFARSKKSRMAMRLDKDGALFNAFGVRQIPSVVLLDRQGRVARVIGPGERGLAQAVKALEVQ</sequence>
<organism evidence="3 4">
    <name type="scientific">Massilia eburnea</name>
    <dbReference type="NCBI Taxonomy" id="1776165"/>
    <lineage>
        <taxon>Bacteria</taxon>
        <taxon>Pseudomonadati</taxon>
        <taxon>Pseudomonadota</taxon>
        <taxon>Betaproteobacteria</taxon>
        <taxon>Burkholderiales</taxon>
        <taxon>Oxalobacteraceae</taxon>
        <taxon>Telluria group</taxon>
        <taxon>Massilia</taxon>
    </lineage>
</organism>
<dbReference type="PANTHER" id="PTHR42852">
    <property type="entry name" value="THIOL:DISULFIDE INTERCHANGE PROTEIN DSBE"/>
    <property type="match status" value="1"/>
</dbReference>
<dbReference type="EMBL" id="WNKX01000029">
    <property type="protein sequence ID" value="MTW13910.1"/>
    <property type="molecule type" value="Genomic_DNA"/>
</dbReference>
<accession>A0A6L6QNW0</accession>
<dbReference type="Proteomes" id="UP000472320">
    <property type="component" value="Unassembled WGS sequence"/>
</dbReference>
<dbReference type="SUPFAM" id="SSF52833">
    <property type="entry name" value="Thioredoxin-like"/>
    <property type="match status" value="2"/>
</dbReference>
<feature type="signal peptide" evidence="1">
    <location>
        <begin position="1"/>
        <end position="20"/>
    </location>
</feature>
<evidence type="ECO:0000256" key="1">
    <source>
        <dbReference type="SAM" id="SignalP"/>
    </source>
</evidence>
<dbReference type="PROSITE" id="PS51352">
    <property type="entry name" value="THIOREDOXIN_2"/>
    <property type="match status" value="2"/>
</dbReference>
<evidence type="ECO:0000259" key="2">
    <source>
        <dbReference type="PROSITE" id="PS51352"/>
    </source>
</evidence>
<dbReference type="InterPro" id="IPR013740">
    <property type="entry name" value="Redoxin"/>
</dbReference>
<dbReference type="RefSeq" id="WP_155456823.1">
    <property type="nucleotide sequence ID" value="NZ_WNKX01000029.1"/>
</dbReference>
<name>A0A6L6QNW0_9BURK</name>
<evidence type="ECO:0000313" key="3">
    <source>
        <dbReference type="EMBL" id="MTW13910.1"/>
    </source>
</evidence>
<dbReference type="CDD" id="cd02966">
    <property type="entry name" value="TlpA_like_family"/>
    <property type="match status" value="1"/>
</dbReference>
<comment type="caution">
    <text evidence="3">The sequence shown here is derived from an EMBL/GenBank/DDBJ whole genome shotgun (WGS) entry which is preliminary data.</text>
</comment>
<feature type="chain" id="PRO_5026813305" evidence="1">
    <location>
        <begin position="21"/>
        <end position="333"/>
    </location>
</feature>
<dbReference type="InterPro" id="IPR050553">
    <property type="entry name" value="Thioredoxin_ResA/DsbE_sf"/>
</dbReference>
<dbReference type="GO" id="GO:0016491">
    <property type="term" value="F:oxidoreductase activity"/>
    <property type="evidence" value="ECO:0007669"/>
    <property type="project" value="InterPro"/>
</dbReference>
<keyword evidence="1" id="KW-0732">Signal</keyword>
<dbReference type="InterPro" id="IPR013766">
    <property type="entry name" value="Thioredoxin_domain"/>
</dbReference>
<dbReference type="Gene3D" id="3.40.30.10">
    <property type="entry name" value="Glutaredoxin"/>
    <property type="match status" value="2"/>
</dbReference>
<dbReference type="AlphaFoldDB" id="A0A6L6QNW0"/>
<feature type="domain" description="Thioredoxin" evidence="2">
    <location>
        <begin position="36"/>
        <end position="173"/>
    </location>
</feature>